<feature type="non-terminal residue" evidence="2">
    <location>
        <position position="187"/>
    </location>
</feature>
<gene>
    <name evidence="2" type="ORF">METZ01_LOCUS371641</name>
</gene>
<dbReference type="SUPFAM" id="SSF52129">
    <property type="entry name" value="Caspase-like"/>
    <property type="match status" value="1"/>
</dbReference>
<feature type="non-terminal residue" evidence="2">
    <location>
        <position position="1"/>
    </location>
</feature>
<proteinExistence type="predicted"/>
<dbReference type="GO" id="GO:0004197">
    <property type="term" value="F:cysteine-type endopeptidase activity"/>
    <property type="evidence" value="ECO:0007669"/>
    <property type="project" value="InterPro"/>
</dbReference>
<protein>
    <recommendedName>
        <fullName evidence="1">Peptidase C14 caspase domain-containing protein</fullName>
    </recommendedName>
</protein>
<dbReference type="InterPro" id="IPR029030">
    <property type="entry name" value="Caspase-like_dom_sf"/>
</dbReference>
<dbReference type="AlphaFoldDB" id="A0A382TBB6"/>
<name>A0A382TBB6_9ZZZZ</name>
<accession>A0A382TBB6</accession>
<dbReference type="InterPro" id="IPR011600">
    <property type="entry name" value="Pept_C14_caspase"/>
</dbReference>
<dbReference type="InterPro" id="IPR050452">
    <property type="entry name" value="Metacaspase"/>
</dbReference>
<feature type="domain" description="Peptidase C14 caspase" evidence="1">
    <location>
        <begin position="30"/>
        <end position="167"/>
    </location>
</feature>
<reference evidence="2" key="1">
    <citation type="submission" date="2018-05" db="EMBL/GenBank/DDBJ databases">
        <authorList>
            <person name="Lanie J.A."/>
            <person name="Ng W.-L."/>
            <person name="Kazmierczak K.M."/>
            <person name="Andrzejewski T.M."/>
            <person name="Davidsen T.M."/>
            <person name="Wayne K.J."/>
            <person name="Tettelin H."/>
            <person name="Glass J.I."/>
            <person name="Rusch D."/>
            <person name="Podicherti R."/>
            <person name="Tsui H.-C.T."/>
            <person name="Winkler M.E."/>
        </authorList>
    </citation>
    <scope>NUCLEOTIDE SEQUENCE</scope>
</reference>
<dbReference type="GO" id="GO:0006508">
    <property type="term" value="P:proteolysis"/>
    <property type="evidence" value="ECO:0007669"/>
    <property type="project" value="InterPro"/>
</dbReference>
<evidence type="ECO:0000313" key="2">
    <source>
        <dbReference type="EMBL" id="SVD18787.1"/>
    </source>
</evidence>
<evidence type="ECO:0000259" key="1">
    <source>
        <dbReference type="Pfam" id="PF00656"/>
    </source>
</evidence>
<dbReference type="PANTHER" id="PTHR48104">
    <property type="entry name" value="METACASPASE-4"/>
    <property type="match status" value="1"/>
</dbReference>
<organism evidence="2">
    <name type="scientific">marine metagenome</name>
    <dbReference type="NCBI Taxonomy" id="408172"/>
    <lineage>
        <taxon>unclassified sequences</taxon>
        <taxon>metagenomes</taxon>
        <taxon>ecological metagenomes</taxon>
    </lineage>
</organism>
<dbReference type="GO" id="GO:0005737">
    <property type="term" value="C:cytoplasm"/>
    <property type="evidence" value="ECO:0007669"/>
    <property type="project" value="TreeGrafter"/>
</dbReference>
<dbReference type="EMBL" id="UINC01134939">
    <property type="protein sequence ID" value="SVD18787.1"/>
    <property type="molecule type" value="Genomic_DNA"/>
</dbReference>
<dbReference type="PANTHER" id="PTHR48104:SF30">
    <property type="entry name" value="METACASPASE-1"/>
    <property type="match status" value="1"/>
</dbReference>
<dbReference type="Gene3D" id="3.40.50.1460">
    <property type="match status" value="1"/>
</dbReference>
<sequence length="187" mass="20951">MKTLLPFSILFICFCFSLNLEHSDVYDNSWALVVGINKYENVRPLNYAIEDAIAVKNMLINDFGFLRSNVNVLLNNEATQNNIKKQLDALVRSAKGNDRVVFYFAGHGMTETSGLEGTDMGFLLPVEGNKENLYLTAIPMDELKRISDRSKAKHMLFLVDACYGGLAAQNTRSLVSSDIPNYIEKIS</sequence>
<dbReference type="Pfam" id="PF00656">
    <property type="entry name" value="Peptidase_C14"/>
    <property type="match status" value="1"/>
</dbReference>